<gene>
    <name evidence="1" type="primary">KNAG0L01290</name>
    <name evidence="1" type="ordered locus">KNAG_0L01290</name>
</gene>
<name>J7SAH2_HUIN7</name>
<proteinExistence type="predicted"/>
<dbReference type="RefSeq" id="XP_022466993.1">
    <property type="nucleotide sequence ID" value="XM_022610725.1"/>
</dbReference>
<dbReference type="AlphaFoldDB" id="J7SAH2"/>
<sequence>MELINPLLRISSKLLRIDKTNLDMVKLLSADVTKNRFSSWGVPCYKYLLIRVTSKSVSNVTRSNIGEIQIMFQSFQNMLLAYCCLHLHKNSNYNFTKTIIERLVIDFVNIPLEQTSINITSYIRLHSRLVVSILNTKLKLGLLPLQSLAAIEQLELVIESMAVVLVDLSQSNPPAGMRRHAAYVKVFQKRTTPIVYCDLFKKMVSKKTACRFRKVLHELLKILDDIEWPLIDAMAANGQHMEKIRNYRKYIQATLLVLGDLKLNSQFRLLTRFHKFFT</sequence>
<protein>
    <submittedName>
        <fullName evidence="1">Uncharacterized protein</fullName>
    </submittedName>
</protein>
<accession>J7SAH2</accession>
<dbReference type="OrthoDB" id="4055114at2759"/>
<reference evidence="1 2" key="1">
    <citation type="journal article" date="2011" name="Proc. Natl. Acad. Sci. U.S.A.">
        <title>Evolutionary erosion of yeast sex chromosomes by mating-type switching accidents.</title>
        <authorList>
            <person name="Gordon J.L."/>
            <person name="Armisen D."/>
            <person name="Proux-Wera E."/>
            <person name="Oheigeartaigh S.S."/>
            <person name="Byrne K.P."/>
            <person name="Wolfe K.H."/>
        </authorList>
    </citation>
    <scope>NUCLEOTIDE SEQUENCE [LARGE SCALE GENOMIC DNA]</scope>
    <source>
        <strain evidence="2">ATCC MYA-139 / BCRC 22969 / CBS 8797 / CCRC 22969 / KCTC 17520 / NBRC 10181 / NCYC 3082</strain>
    </source>
</reference>
<evidence type="ECO:0000313" key="2">
    <source>
        <dbReference type="Proteomes" id="UP000006310"/>
    </source>
</evidence>
<dbReference type="KEGG" id="kng:KNAG_0L01290"/>
<dbReference type="Proteomes" id="UP000006310">
    <property type="component" value="Chromosome 12"/>
</dbReference>
<reference evidence="2" key="2">
    <citation type="submission" date="2012-08" db="EMBL/GenBank/DDBJ databases">
        <title>Genome sequence of Kazachstania naganishii.</title>
        <authorList>
            <person name="Gordon J.L."/>
            <person name="Armisen D."/>
            <person name="Proux-Wera E."/>
            <person name="OhEigeartaigh S.S."/>
            <person name="Byrne K.P."/>
            <person name="Wolfe K.H."/>
        </authorList>
    </citation>
    <scope>NUCLEOTIDE SEQUENCE [LARGE SCALE GENOMIC DNA]</scope>
    <source>
        <strain evidence="2">ATCC MYA-139 / BCRC 22969 / CBS 8797 / CCRC 22969 / KCTC 17520 / NBRC 10181 / NCYC 3082</strain>
    </source>
</reference>
<dbReference type="STRING" id="1071383.J7SAH2"/>
<dbReference type="GeneID" id="34528522"/>
<organism evidence="1 2">
    <name type="scientific">Huiozyma naganishii (strain ATCC MYA-139 / BCRC 22969 / CBS 8797 / KCTC 17520 / NBRC 10181 / NCYC 3082 / Yp74L-3)</name>
    <name type="common">Yeast</name>
    <name type="synonym">Kazachstania naganishii</name>
    <dbReference type="NCBI Taxonomy" id="1071383"/>
    <lineage>
        <taxon>Eukaryota</taxon>
        <taxon>Fungi</taxon>
        <taxon>Dikarya</taxon>
        <taxon>Ascomycota</taxon>
        <taxon>Saccharomycotina</taxon>
        <taxon>Saccharomycetes</taxon>
        <taxon>Saccharomycetales</taxon>
        <taxon>Saccharomycetaceae</taxon>
        <taxon>Huiozyma</taxon>
    </lineage>
</organism>
<keyword evidence="2" id="KW-1185">Reference proteome</keyword>
<dbReference type="EMBL" id="HE978325">
    <property type="protein sequence ID" value="CCK72749.1"/>
    <property type="molecule type" value="Genomic_DNA"/>
</dbReference>
<dbReference type="HOGENOM" id="CLU_1001388_0_0_1"/>
<evidence type="ECO:0000313" key="1">
    <source>
        <dbReference type="EMBL" id="CCK72749.1"/>
    </source>
</evidence>